<dbReference type="EMBL" id="BAAAFO010000003">
    <property type="protein sequence ID" value="GAA0252872.1"/>
    <property type="molecule type" value="Genomic_DNA"/>
</dbReference>
<comment type="caution">
    <text evidence="2">The sequence shown here is derived from an EMBL/GenBank/DDBJ whole genome shotgun (WGS) entry which is preliminary data.</text>
</comment>
<dbReference type="Pfam" id="PF13470">
    <property type="entry name" value="PIN_3"/>
    <property type="match status" value="1"/>
</dbReference>
<reference evidence="3" key="1">
    <citation type="journal article" date="2019" name="Int. J. Syst. Evol. Microbiol.">
        <title>The Global Catalogue of Microorganisms (GCM) 10K type strain sequencing project: providing services to taxonomists for standard genome sequencing and annotation.</title>
        <authorList>
            <consortium name="The Broad Institute Genomics Platform"/>
            <consortium name="The Broad Institute Genome Sequencing Center for Infectious Disease"/>
            <person name="Wu L."/>
            <person name="Ma J."/>
        </authorList>
    </citation>
    <scope>NUCLEOTIDE SEQUENCE [LARGE SCALE GENOMIC DNA]</scope>
    <source>
        <strain evidence="3">JCM 16242</strain>
    </source>
</reference>
<name>A0ABP3E8K1_9GAMM</name>
<sequence length="160" mass="17928">MTDDEDAVPRIVLDTNVCLDLLVFRDPACMPLRDALQRGAVRAVTRPDCRDEWRRVLHYPGLPVDDDARPVLMAVFDALSHMASPQQARPVGSPLPRCADPDDQKFLELASETGARWLLSKDKALLKLANRTLRVCRFAILQPQAWSLAELPFHAPPHVS</sequence>
<dbReference type="InterPro" id="IPR002850">
    <property type="entry name" value="PIN_toxin-like"/>
</dbReference>
<dbReference type="PANTHER" id="PTHR34610:SF3">
    <property type="entry name" value="SSL7007 PROTEIN"/>
    <property type="match status" value="1"/>
</dbReference>
<feature type="domain" description="PIN" evidence="1">
    <location>
        <begin position="10"/>
        <end position="124"/>
    </location>
</feature>
<dbReference type="RefSeq" id="WP_343882355.1">
    <property type="nucleotide sequence ID" value="NZ_BAAAFO010000003.1"/>
</dbReference>
<organism evidence="2 3">
    <name type="scientific">Rhodanobacter caeni</name>
    <dbReference type="NCBI Taxonomy" id="657654"/>
    <lineage>
        <taxon>Bacteria</taxon>
        <taxon>Pseudomonadati</taxon>
        <taxon>Pseudomonadota</taxon>
        <taxon>Gammaproteobacteria</taxon>
        <taxon>Lysobacterales</taxon>
        <taxon>Rhodanobacteraceae</taxon>
        <taxon>Rhodanobacter</taxon>
    </lineage>
</organism>
<dbReference type="InterPro" id="IPR029060">
    <property type="entry name" value="PIN-like_dom_sf"/>
</dbReference>
<evidence type="ECO:0000259" key="1">
    <source>
        <dbReference type="Pfam" id="PF13470"/>
    </source>
</evidence>
<dbReference type="SUPFAM" id="SSF88723">
    <property type="entry name" value="PIN domain-like"/>
    <property type="match status" value="1"/>
</dbReference>
<dbReference type="Proteomes" id="UP001500657">
    <property type="component" value="Unassembled WGS sequence"/>
</dbReference>
<proteinExistence type="predicted"/>
<dbReference type="InterPro" id="IPR002716">
    <property type="entry name" value="PIN_dom"/>
</dbReference>
<dbReference type="PANTHER" id="PTHR34610">
    <property type="entry name" value="SSL7007 PROTEIN"/>
    <property type="match status" value="1"/>
</dbReference>
<accession>A0ABP3E8K1</accession>
<protein>
    <recommendedName>
        <fullName evidence="1">PIN domain-containing protein</fullName>
    </recommendedName>
</protein>
<gene>
    <name evidence="2" type="ORF">GCM10009126_17690</name>
</gene>
<keyword evidence="3" id="KW-1185">Reference proteome</keyword>
<evidence type="ECO:0000313" key="2">
    <source>
        <dbReference type="EMBL" id="GAA0252872.1"/>
    </source>
</evidence>
<dbReference type="NCBIfam" id="TIGR00305">
    <property type="entry name" value="putative toxin-antitoxin system toxin component, PIN family"/>
    <property type="match status" value="1"/>
</dbReference>
<evidence type="ECO:0000313" key="3">
    <source>
        <dbReference type="Proteomes" id="UP001500657"/>
    </source>
</evidence>